<dbReference type="InterPro" id="IPR001515">
    <property type="entry name" value="Ribosomal_eL32"/>
</dbReference>
<organism evidence="4 5">
    <name type="scientific">Dendrobium chrysotoxum</name>
    <name type="common">Orchid</name>
    <dbReference type="NCBI Taxonomy" id="161865"/>
    <lineage>
        <taxon>Eukaryota</taxon>
        <taxon>Viridiplantae</taxon>
        <taxon>Streptophyta</taxon>
        <taxon>Embryophyta</taxon>
        <taxon>Tracheophyta</taxon>
        <taxon>Spermatophyta</taxon>
        <taxon>Magnoliopsida</taxon>
        <taxon>Liliopsida</taxon>
        <taxon>Asparagales</taxon>
        <taxon>Orchidaceae</taxon>
        <taxon>Epidendroideae</taxon>
        <taxon>Malaxideae</taxon>
        <taxon>Dendrobiinae</taxon>
        <taxon>Dendrobium</taxon>
    </lineage>
</organism>
<evidence type="ECO:0000256" key="1">
    <source>
        <dbReference type="ARBA" id="ARBA00008431"/>
    </source>
</evidence>
<protein>
    <submittedName>
        <fullName evidence="4">Uncharacterized protein</fullName>
    </submittedName>
</protein>
<evidence type="ECO:0000313" key="5">
    <source>
        <dbReference type="Proteomes" id="UP000775213"/>
    </source>
</evidence>
<keyword evidence="3" id="KW-0687">Ribonucleoprotein</keyword>
<dbReference type="SUPFAM" id="SSF52042">
    <property type="entry name" value="Ribosomal protein L32e"/>
    <property type="match status" value="1"/>
</dbReference>
<proteinExistence type="inferred from homology"/>
<dbReference type="SMART" id="SM01393">
    <property type="entry name" value="Ribosomal_L32e"/>
    <property type="match status" value="1"/>
</dbReference>
<dbReference type="EMBL" id="JAGFBR010000016">
    <property type="protein sequence ID" value="KAH0453435.1"/>
    <property type="molecule type" value="Genomic_DNA"/>
</dbReference>
<reference evidence="4 5" key="1">
    <citation type="journal article" date="2021" name="Hortic Res">
        <title>Chromosome-scale assembly of the Dendrobium chrysotoxum genome enhances the understanding of orchid evolution.</title>
        <authorList>
            <person name="Zhang Y."/>
            <person name="Zhang G.Q."/>
            <person name="Zhang D."/>
            <person name="Liu X.D."/>
            <person name="Xu X.Y."/>
            <person name="Sun W.H."/>
            <person name="Yu X."/>
            <person name="Zhu X."/>
            <person name="Wang Z.W."/>
            <person name="Zhao X."/>
            <person name="Zhong W.Y."/>
            <person name="Chen H."/>
            <person name="Yin W.L."/>
            <person name="Huang T."/>
            <person name="Niu S.C."/>
            <person name="Liu Z.J."/>
        </authorList>
    </citation>
    <scope>NUCLEOTIDE SEQUENCE [LARGE SCALE GENOMIC DNA]</scope>
    <source>
        <strain evidence="4">Lindl</strain>
    </source>
</reference>
<sequence>MAVSLLTRKIVKKIVKKFERSQSDGKFCIKPNWRRPKGLDSCVRRKFKVCILMPNIGYGSDKKAHHFLRTSSSRASSTA</sequence>
<dbReference type="AlphaFoldDB" id="A0AAV7FUP1"/>
<keyword evidence="5" id="KW-1185">Reference proteome</keyword>
<dbReference type="GO" id="GO:0006412">
    <property type="term" value="P:translation"/>
    <property type="evidence" value="ECO:0007669"/>
    <property type="project" value="InterPro"/>
</dbReference>
<gene>
    <name evidence="4" type="ORF">IEQ34_017759</name>
</gene>
<dbReference type="GO" id="GO:0003735">
    <property type="term" value="F:structural constituent of ribosome"/>
    <property type="evidence" value="ECO:0007669"/>
    <property type="project" value="InterPro"/>
</dbReference>
<dbReference type="PANTHER" id="PTHR23413:SF1">
    <property type="entry name" value="RIBOSOMAL PROTEIN L32"/>
    <property type="match status" value="1"/>
</dbReference>
<evidence type="ECO:0000313" key="4">
    <source>
        <dbReference type="EMBL" id="KAH0453435.1"/>
    </source>
</evidence>
<dbReference type="Pfam" id="PF01655">
    <property type="entry name" value="Ribosomal_L32e"/>
    <property type="match status" value="1"/>
</dbReference>
<evidence type="ECO:0000256" key="3">
    <source>
        <dbReference type="ARBA" id="ARBA00023274"/>
    </source>
</evidence>
<evidence type="ECO:0000256" key="2">
    <source>
        <dbReference type="ARBA" id="ARBA00022980"/>
    </source>
</evidence>
<keyword evidence="2" id="KW-0689">Ribosomal protein</keyword>
<name>A0AAV7FUP1_DENCH</name>
<dbReference type="InterPro" id="IPR036351">
    <property type="entry name" value="Ribosomal_eL32_sf"/>
</dbReference>
<comment type="similarity">
    <text evidence="1">Belongs to the eukaryotic ribosomal protein eL32 family.</text>
</comment>
<comment type="caution">
    <text evidence="4">The sequence shown here is derived from an EMBL/GenBank/DDBJ whole genome shotgun (WGS) entry which is preliminary data.</text>
</comment>
<dbReference type="GO" id="GO:0022625">
    <property type="term" value="C:cytosolic large ribosomal subunit"/>
    <property type="evidence" value="ECO:0007669"/>
    <property type="project" value="TreeGrafter"/>
</dbReference>
<dbReference type="PANTHER" id="PTHR23413">
    <property type="entry name" value="60S RIBOSOMAL PROTEIN L32 AND DNA-DIRECTED RNA POLYMERASE II, SUBUNIT N"/>
    <property type="match status" value="1"/>
</dbReference>
<dbReference type="Proteomes" id="UP000775213">
    <property type="component" value="Unassembled WGS sequence"/>
</dbReference>
<accession>A0AAV7FUP1</accession>